<keyword evidence="6" id="KW-1185">Reference proteome</keyword>
<dbReference type="OrthoDB" id="423498at2759"/>
<feature type="domain" description="Non-haem dioxygenase N-terminal" evidence="4">
    <location>
        <begin position="1"/>
        <end position="89"/>
    </location>
</feature>
<feature type="domain" description="SMP-30/Gluconolactonase/LRE-like region" evidence="3">
    <location>
        <begin position="383"/>
        <end position="525"/>
    </location>
</feature>
<evidence type="ECO:0000256" key="1">
    <source>
        <dbReference type="SAM" id="MobiDB-lite"/>
    </source>
</evidence>
<organism evidence="5 6">
    <name type="scientific">Psilocybe cyanescens</name>
    <dbReference type="NCBI Taxonomy" id="93625"/>
    <lineage>
        <taxon>Eukaryota</taxon>
        <taxon>Fungi</taxon>
        <taxon>Dikarya</taxon>
        <taxon>Basidiomycota</taxon>
        <taxon>Agaricomycotina</taxon>
        <taxon>Agaricomycetes</taxon>
        <taxon>Agaricomycetidae</taxon>
        <taxon>Agaricales</taxon>
        <taxon>Agaricineae</taxon>
        <taxon>Strophariaceae</taxon>
        <taxon>Psilocybe</taxon>
    </lineage>
</organism>
<dbReference type="EMBL" id="NHYD01003231">
    <property type="protein sequence ID" value="PPQ81636.1"/>
    <property type="molecule type" value="Genomic_DNA"/>
</dbReference>
<accession>A0A409WT36</accession>
<dbReference type="STRING" id="93625.A0A409WT36"/>
<evidence type="ECO:0008006" key="7">
    <source>
        <dbReference type="Google" id="ProtNLM"/>
    </source>
</evidence>
<evidence type="ECO:0000259" key="2">
    <source>
        <dbReference type="Pfam" id="PF03171"/>
    </source>
</evidence>
<feature type="domain" description="Isopenicillin N synthase-like Fe(2+) 2OG dioxygenase" evidence="2">
    <location>
        <begin position="150"/>
        <end position="188"/>
    </location>
</feature>
<evidence type="ECO:0000313" key="6">
    <source>
        <dbReference type="Proteomes" id="UP000283269"/>
    </source>
</evidence>
<dbReference type="AlphaFoldDB" id="A0A409WT36"/>
<evidence type="ECO:0000259" key="3">
    <source>
        <dbReference type="Pfam" id="PF08450"/>
    </source>
</evidence>
<dbReference type="InterPro" id="IPR011042">
    <property type="entry name" value="6-blade_b-propeller_TolB-like"/>
</dbReference>
<name>A0A409WT36_PSICY</name>
<dbReference type="SUPFAM" id="SSF51197">
    <property type="entry name" value="Clavaminate synthase-like"/>
    <property type="match status" value="1"/>
</dbReference>
<sequence length="883" mass="94769">MFDWSRKLFDLPPEVKALAPHPASGAHHRGYSAPGREKVKQYSESGSESDGVNATELASGQNVLDVVRDIKESFESGREDDDEMPNIWFPDGIFPGFKEACLDICWMRLFRHGEANTQSTRIGVRLTLRLLLSIPLSSRQPAKAAALSEMLMQDNIGGLEVEDPNHAGVFIPVPPVPGSIVVNVGDCLIRSKSAFVAIVIVQIVGVAAQASGGSTISTPGQSVTVDPISFAVLGPNGRFRNSSTEVFNPTSTEPPFFQIFDSGFLDIIGSNSTFNIVSTNTSVLSFAREAPVYVPETDELFFTGFDPTQNVVSKISLADIETALRGSNTTTVNVPATPLSLPPSVQIANGGTGPYRSSIVFATFGTQNSPASIVLVNPRPPYNATVLLDNFFGRQFNSIDDIKIHPTSGALFFTDTSFGNLVGLRPPPVLTNQVYRFDPATGAVRVVATDFQQPNGIAFSQDGKAVYVYIDIPLLHRSQVFLNRRVFAYADTGIPDGINLDAAGNVYSGCGDGVNVWSPDGVLLGATGNFRNSSFTQFFNPTASEPPFLQIFDPAFLNIIGPNPTFNVISSNDTVPLFAHEAPVYVQETDELFFVGFDPTQNMNKINMAAVERALQEAEGTNVTAVNVPATPINVPPSVHQINGGTGPIGSSLLFVTDGMGLLPPSVVLVNSRAPFNATVLLDNFFGRQFNSLDDVKIHPTSRAIFFTDVSFGSILQIRPPPLLPNQVYRFDMTTGVVRVVATDFQACNGIAFSHDGTVVYVYARIQAPSLALVPQTKQEPLQCVYKFDVDPKSQVFTNRRVFAYADTGLPDGIELDAAGNVYAGCGDGVNVWSSEGVLLGKFFTGVTVANMAFAGDGRLVLLGGANIYLAKIAAKASKLAFA</sequence>
<feature type="compositionally biased region" description="Polar residues" evidence="1">
    <location>
        <begin position="42"/>
        <end position="55"/>
    </location>
</feature>
<dbReference type="SUPFAM" id="SSF63829">
    <property type="entry name" value="Calcium-dependent phosphotriesterase"/>
    <property type="match status" value="2"/>
</dbReference>
<comment type="caution">
    <text evidence="5">The sequence shown here is derived from an EMBL/GenBank/DDBJ whole genome shotgun (WGS) entry which is preliminary data.</text>
</comment>
<dbReference type="InterPro" id="IPR013658">
    <property type="entry name" value="SGL"/>
</dbReference>
<dbReference type="Pfam" id="PF08450">
    <property type="entry name" value="SGL"/>
    <property type="match status" value="2"/>
</dbReference>
<feature type="domain" description="SMP-30/Gluconolactonase/LRE-like region" evidence="3">
    <location>
        <begin position="581"/>
        <end position="859"/>
    </location>
</feature>
<gene>
    <name evidence="5" type="ORF">CVT25_013608</name>
</gene>
<evidence type="ECO:0000313" key="5">
    <source>
        <dbReference type="EMBL" id="PPQ81636.1"/>
    </source>
</evidence>
<reference evidence="5 6" key="1">
    <citation type="journal article" date="2018" name="Evol. Lett.">
        <title>Horizontal gene cluster transfer increased hallucinogenic mushroom diversity.</title>
        <authorList>
            <person name="Reynolds H.T."/>
            <person name="Vijayakumar V."/>
            <person name="Gluck-Thaler E."/>
            <person name="Korotkin H.B."/>
            <person name="Matheny P.B."/>
            <person name="Slot J.C."/>
        </authorList>
    </citation>
    <scope>NUCLEOTIDE SEQUENCE [LARGE SCALE GENOMIC DNA]</scope>
    <source>
        <strain evidence="5 6">2631</strain>
    </source>
</reference>
<dbReference type="InterPro" id="IPR027443">
    <property type="entry name" value="IPNS-like_sf"/>
</dbReference>
<protein>
    <recommendedName>
        <fullName evidence="7">SMP-30/Gluconolactonase/LRE-like region domain-containing protein</fullName>
    </recommendedName>
</protein>
<dbReference type="Pfam" id="PF14226">
    <property type="entry name" value="DIOX_N"/>
    <property type="match status" value="1"/>
</dbReference>
<feature type="region of interest" description="Disordered" evidence="1">
    <location>
        <begin position="19"/>
        <end position="55"/>
    </location>
</feature>
<dbReference type="InterPro" id="IPR044861">
    <property type="entry name" value="IPNS-like_FE2OG_OXY"/>
</dbReference>
<evidence type="ECO:0000259" key="4">
    <source>
        <dbReference type="Pfam" id="PF14226"/>
    </source>
</evidence>
<dbReference type="PANTHER" id="PTHR47064">
    <property type="entry name" value="PUTATIVE (AFU_ORTHOLOGUE AFUA_1G08990)-RELATED"/>
    <property type="match status" value="1"/>
</dbReference>
<dbReference type="InParanoid" id="A0A409WT36"/>
<proteinExistence type="predicted"/>
<dbReference type="Pfam" id="PF03171">
    <property type="entry name" value="2OG-FeII_Oxy"/>
    <property type="match status" value="1"/>
</dbReference>
<dbReference type="InterPro" id="IPR026992">
    <property type="entry name" value="DIOX_N"/>
</dbReference>
<dbReference type="PANTHER" id="PTHR47064:SF2">
    <property type="entry name" value="SMP-30_GLUCONOLACTONASE_LRE-LIKE REGION DOMAIN-CONTAINING PROTEIN-RELATED"/>
    <property type="match status" value="1"/>
</dbReference>
<dbReference type="Gene3D" id="2.120.10.30">
    <property type="entry name" value="TolB, C-terminal domain"/>
    <property type="match status" value="2"/>
</dbReference>
<dbReference type="Proteomes" id="UP000283269">
    <property type="component" value="Unassembled WGS sequence"/>
</dbReference>
<dbReference type="Gene3D" id="2.60.120.330">
    <property type="entry name" value="B-lactam Antibiotic, Isopenicillin N Synthase, Chain"/>
    <property type="match status" value="2"/>
</dbReference>
<dbReference type="InterPro" id="IPR052988">
    <property type="entry name" value="Oryzine_lactonohydrolase"/>
</dbReference>